<dbReference type="EMBL" id="SIXC01000003">
    <property type="protein sequence ID" value="TBH81162.1"/>
    <property type="molecule type" value="Genomic_DNA"/>
</dbReference>
<dbReference type="GO" id="GO:0016779">
    <property type="term" value="F:nucleotidyltransferase activity"/>
    <property type="evidence" value="ECO:0007669"/>
    <property type="project" value="InterPro"/>
</dbReference>
<dbReference type="Pfam" id="PF01909">
    <property type="entry name" value="NTP_transf_2"/>
    <property type="match status" value="1"/>
</dbReference>
<dbReference type="CDD" id="cd05403">
    <property type="entry name" value="NT_KNTase_like"/>
    <property type="match status" value="1"/>
</dbReference>
<feature type="domain" description="Polymerase nucleotidyl transferase" evidence="1">
    <location>
        <begin position="11"/>
        <end position="52"/>
    </location>
</feature>
<protein>
    <submittedName>
        <fullName evidence="2">Nucleotidyltransferase domain-containing protein</fullName>
    </submittedName>
</protein>
<proteinExistence type="predicted"/>
<gene>
    <name evidence="2" type="ORF">EB812_03495</name>
</gene>
<evidence type="ECO:0000313" key="3">
    <source>
        <dbReference type="Proteomes" id="UP000292919"/>
    </source>
</evidence>
<keyword evidence="2" id="KW-0808">Transferase</keyword>
<evidence type="ECO:0000313" key="2">
    <source>
        <dbReference type="EMBL" id="TBH81162.1"/>
    </source>
</evidence>
<evidence type="ECO:0000259" key="1">
    <source>
        <dbReference type="Pfam" id="PF01909"/>
    </source>
</evidence>
<organism evidence="2 3">
    <name type="scientific">Desulfovibrio legallii</name>
    <dbReference type="NCBI Taxonomy" id="571438"/>
    <lineage>
        <taxon>Bacteria</taxon>
        <taxon>Pseudomonadati</taxon>
        <taxon>Thermodesulfobacteriota</taxon>
        <taxon>Desulfovibrionia</taxon>
        <taxon>Desulfovibrionales</taxon>
        <taxon>Desulfovibrionaceae</taxon>
        <taxon>Desulfovibrio</taxon>
    </lineage>
</organism>
<comment type="caution">
    <text evidence="2">The sequence shown here is derived from an EMBL/GenBank/DDBJ whole genome shotgun (WGS) entry which is preliminary data.</text>
</comment>
<reference evidence="2 3" key="1">
    <citation type="submission" date="2018-12" db="EMBL/GenBank/DDBJ databases">
        <title>First genome draft of Desulfovibrio legallis sp. nov.</title>
        <authorList>
            <person name="Ben Dhia O."/>
            <person name="Najjari A."/>
            <person name="Ferjani R."/>
            <person name="Fhoula I."/>
            <person name="Fardeau M.-L."/>
            <person name="Boudabbous A."/>
            <person name="Ouzari H.I."/>
        </authorList>
    </citation>
    <scope>NUCLEOTIDE SEQUENCE [LARGE SCALE GENOMIC DNA]</scope>
    <source>
        <strain evidence="2 3">H1T</strain>
    </source>
</reference>
<dbReference type="Gene3D" id="3.30.460.10">
    <property type="entry name" value="Beta Polymerase, domain 2"/>
    <property type="match status" value="1"/>
</dbReference>
<dbReference type="RefSeq" id="WP_118230004.1">
    <property type="nucleotide sequence ID" value="NZ_JAQDZC010000009.1"/>
</dbReference>
<dbReference type="InterPro" id="IPR002934">
    <property type="entry name" value="Polymerase_NTP_transf_dom"/>
</dbReference>
<dbReference type="SUPFAM" id="SSF81301">
    <property type="entry name" value="Nucleotidyltransferase"/>
    <property type="match status" value="1"/>
</dbReference>
<sequence length="228" mass="25522">MIDPQVWMPEAVSALRRRFGAHVLFVGLQGSYERGDAVEESDIDILTVLDRLDLETLAAYRATLRRLPEGEKAGGFTCDRDTLRAWPALELFQFARDTTAYYGELETLLPPVGLQDTIMGARLGVSSLYHWAVHTALLSDGASKTAALRQLQKNFFFALRIVVYLRGGEYAHSWEALCALLTGDAAVMLRWCMDTMAVPLPWDAAADAFCRFVLYWAAATLQDLDRRV</sequence>
<name>A0A6H3FD72_9BACT</name>
<dbReference type="InterPro" id="IPR043519">
    <property type="entry name" value="NT_sf"/>
</dbReference>
<dbReference type="AlphaFoldDB" id="A0A6H3FD72"/>
<accession>A0A6H3FD72</accession>
<keyword evidence="3" id="KW-1185">Reference proteome</keyword>
<dbReference type="Proteomes" id="UP000292919">
    <property type="component" value="Unassembled WGS sequence"/>
</dbReference>